<reference evidence="1" key="1">
    <citation type="submission" date="2021-01" db="EMBL/GenBank/DDBJ databases">
        <authorList>
            <person name="Kaushik A."/>
        </authorList>
    </citation>
    <scope>NUCLEOTIDE SEQUENCE</scope>
    <source>
        <strain evidence="1">Type strain: AG8-Rh-89/</strain>
    </source>
</reference>
<gene>
    <name evidence="1" type="ORF">RDB_LOCUS139313</name>
</gene>
<dbReference type="AlphaFoldDB" id="A0A8H3DRE0"/>
<comment type="caution">
    <text evidence="1">The sequence shown here is derived from an EMBL/GenBank/DDBJ whole genome shotgun (WGS) entry which is preliminary data.</text>
</comment>
<accession>A0A8H3DRE0</accession>
<organism evidence="1 2">
    <name type="scientific">Rhizoctonia solani</name>
    <dbReference type="NCBI Taxonomy" id="456999"/>
    <lineage>
        <taxon>Eukaryota</taxon>
        <taxon>Fungi</taxon>
        <taxon>Dikarya</taxon>
        <taxon>Basidiomycota</taxon>
        <taxon>Agaricomycotina</taxon>
        <taxon>Agaricomycetes</taxon>
        <taxon>Cantharellales</taxon>
        <taxon>Ceratobasidiaceae</taxon>
        <taxon>Rhizoctonia</taxon>
    </lineage>
</organism>
<dbReference type="Proteomes" id="UP000663850">
    <property type="component" value="Unassembled WGS sequence"/>
</dbReference>
<dbReference type="Pfam" id="PF03343">
    <property type="entry name" value="SART-1"/>
    <property type="match status" value="1"/>
</dbReference>
<dbReference type="InterPro" id="IPR005011">
    <property type="entry name" value="SNU66/SART1"/>
</dbReference>
<dbReference type="EMBL" id="CAJMWZ010007323">
    <property type="protein sequence ID" value="CAE6535565.1"/>
    <property type="molecule type" value="Genomic_DNA"/>
</dbReference>
<proteinExistence type="predicted"/>
<feature type="non-terminal residue" evidence="1">
    <location>
        <position position="1"/>
    </location>
</feature>
<evidence type="ECO:0000313" key="1">
    <source>
        <dbReference type="EMBL" id="CAE6535565.1"/>
    </source>
</evidence>
<name>A0A8H3DRE0_9AGAM</name>
<protein>
    <submittedName>
        <fullName evidence="1">Uncharacterized protein</fullName>
    </submittedName>
</protein>
<dbReference type="GO" id="GO:0000398">
    <property type="term" value="P:mRNA splicing, via spliceosome"/>
    <property type="evidence" value="ECO:0007669"/>
    <property type="project" value="InterPro"/>
</dbReference>
<evidence type="ECO:0000313" key="2">
    <source>
        <dbReference type="Proteomes" id="UP000663850"/>
    </source>
</evidence>
<sequence>PEVVPGPPRPAELQGTLGSIATVASASADLLFKVSHRIRSSTFARVRGLRYPICQSVYERFHSPNDEDELQNMDMAEEEEVNKRHELKTKRRDYTGYNDDEFVSGKVGMKRAVLAKYDEDQSFRLVMAVQTGPKM</sequence>